<dbReference type="Proteomes" id="UP000580839">
    <property type="component" value="Unassembled WGS sequence"/>
</dbReference>
<accession>A0A849SSK3</accession>
<evidence type="ECO:0000256" key="1">
    <source>
        <dbReference type="ARBA" id="ARBA00022723"/>
    </source>
</evidence>
<evidence type="ECO:0000313" key="4">
    <source>
        <dbReference type="Proteomes" id="UP000580839"/>
    </source>
</evidence>
<dbReference type="Pfam" id="PF00903">
    <property type="entry name" value="Glyoxalase"/>
    <property type="match status" value="2"/>
</dbReference>
<gene>
    <name evidence="3" type="ORF">HOP12_12845</name>
</gene>
<dbReference type="InterPro" id="IPR004360">
    <property type="entry name" value="Glyas_Fos-R_dOase_dom"/>
</dbReference>
<dbReference type="InterPro" id="IPR037523">
    <property type="entry name" value="VOC_core"/>
</dbReference>
<keyword evidence="1" id="KW-0479">Metal-binding</keyword>
<dbReference type="PANTHER" id="PTHR43279:SF1">
    <property type="entry name" value="CATECHOL-2,3-DIOXYGENASE"/>
    <property type="match status" value="1"/>
</dbReference>
<comment type="caution">
    <text evidence="3">The sequence shown here is derived from an EMBL/GenBank/DDBJ whole genome shotgun (WGS) entry which is preliminary data.</text>
</comment>
<dbReference type="EMBL" id="JABFRW010000165">
    <property type="protein sequence ID" value="NOT35035.1"/>
    <property type="molecule type" value="Genomic_DNA"/>
</dbReference>
<feature type="domain" description="VOC" evidence="2">
    <location>
        <begin position="168"/>
        <end position="285"/>
    </location>
</feature>
<name>A0A849SSK3_UNCEI</name>
<sequence length="285" mass="30449">MSAARLDPRTRVGSVHLRVREPDVAAAFYRERLGLVDRSGDAATVRLGTADAELLVLHGDPAAVPAPGTTGLYHFAILVPSRADLARSLARLAETRTPLQGASDHGVSEALYLVDPERNGIEIYRDREVSEWPRTSAGLAMKTDPLDLDALVLERGDPALPVMPAGTRIGHVHLHVSELPRAERFYCDVLGFDLMQRLGHSAAFVSAGGYHHHVGLNTWAGDGAPPPPSGAAGLAHFELRVSDEAAVAVARARLGAAKVATETIGAGIAFWDPFGHRVELLTEPR</sequence>
<evidence type="ECO:0000259" key="2">
    <source>
        <dbReference type="PROSITE" id="PS51819"/>
    </source>
</evidence>
<dbReference type="PANTHER" id="PTHR43279">
    <property type="entry name" value="CATECHOL-2,3-DIOXYGENASE"/>
    <property type="match status" value="1"/>
</dbReference>
<organism evidence="3 4">
    <name type="scientific">Eiseniibacteriota bacterium</name>
    <dbReference type="NCBI Taxonomy" id="2212470"/>
    <lineage>
        <taxon>Bacteria</taxon>
        <taxon>Candidatus Eiseniibacteriota</taxon>
    </lineage>
</organism>
<feature type="domain" description="VOC" evidence="2">
    <location>
        <begin position="11"/>
        <end position="126"/>
    </location>
</feature>
<dbReference type="PROSITE" id="PS51819">
    <property type="entry name" value="VOC"/>
    <property type="match status" value="2"/>
</dbReference>
<dbReference type="InterPro" id="IPR029068">
    <property type="entry name" value="Glyas_Bleomycin-R_OHBP_Dase"/>
</dbReference>
<dbReference type="AlphaFoldDB" id="A0A849SSK3"/>
<dbReference type="GO" id="GO:0004462">
    <property type="term" value="F:lactoylglutathione lyase activity"/>
    <property type="evidence" value="ECO:0007669"/>
    <property type="project" value="InterPro"/>
</dbReference>
<dbReference type="PROSITE" id="PS00934">
    <property type="entry name" value="GLYOXALASE_I_1"/>
    <property type="match status" value="1"/>
</dbReference>
<protein>
    <submittedName>
        <fullName evidence="3">VOC family protein</fullName>
    </submittedName>
</protein>
<dbReference type="Gene3D" id="3.10.180.10">
    <property type="entry name" value="2,3-Dihydroxybiphenyl 1,2-Dioxygenase, domain 1"/>
    <property type="match status" value="2"/>
</dbReference>
<evidence type="ECO:0000313" key="3">
    <source>
        <dbReference type="EMBL" id="NOT35035.1"/>
    </source>
</evidence>
<dbReference type="SUPFAM" id="SSF54593">
    <property type="entry name" value="Glyoxalase/Bleomycin resistance protein/Dihydroxybiphenyl dioxygenase"/>
    <property type="match status" value="2"/>
</dbReference>
<dbReference type="InterPro" id="IPR018146">
    <property type="entry name" value="Glyoxalase_1_CS"/>
</dbReference>
<reference evidence="3 4" key="1">
    <citation type="submission" date="2020-04" db="EMBL/GenBank/DDBJ databases">
        <title>Metagenomic profiling of ammonia- and methane-oxidizing microorganisms in a Dutch drinking water treatment plant.</title>
        <authorList>
            <person name="Poghosyan L."/>
            <person name="Leucker S."/>
        </authorList>
    </citation>
    <scope>NUCLEOTIDE SEQUENCE [LARGE SCALE GENOMIC DNA]</scope>
    <source>
        <strain evidence="3">S-RSF-IL-03</strain>
    </source>
</reference>
<dbReference type="GO" id="GO:0046872">
    <property type="term" value="F:metal ion binding"/>
    <property type="evidence" value="ECO:0007669"/>
    <property type="project" value="UniProtKB-KW"/>
</dbReference>
<proteinExistence type="predicted"/>